<accession>A0ABW8GNL1</accession>
<dbReference type="EMBL" id="JBIWXY010000002">
    <property type="protein sequence ID" value="MFJ5447014.1"/>
    <property type="molecule type" value="Genomic_DNA"/>
</dbReference>
<evidence type="ECO:0000313" key="4">
    <source>
        <dbReference type="Proteomes" id="UP001617669"/>
    </source>
</evidence>
<feature type="region of interest" description="Disordered" evidence="1">
    <location>
        <begin position="24"/>
        <end position="51"/>
    </location>
</feature>
<evidence type="ECO:0000313" key="3">
    <source>
        <dbReference type="EMBL" id="MFJ5447014.1"/>
    </source>
</evidence>
<feature type="transmembrane region" description="Helical" evidence="2">
    <location>
        <begin position="52"/>
        <end position="72"/>
    </location>
</feature>
<feature type="transmembrane region" description="Helical" evidence="2">
    <location>
        <begin position="84"/>
        <end position="104"/>
    </location>
</feature>
<keyword evidence="2" id="KW-1133">Transmembrane helix</keyword>
<dbReference type="Proteomes" id="UP001617669">
    <property type="component" value="Unassembled WGS sequence"/>
</dbReference>
<proteinExistence type="predicted"/>
<evidence type="ECO:0008006" key="5">
    <source>
        <dbReference type="Google" id="ProtNLM"/>
    </source>
</evidence>
<gene>
    <name evidence="3" type="ORF">ACIKP9_12300</name>
</gene>
<keyword evidence="2" id="KW-0812">Transmembrane</keyword>
<comment type="caution">
    <text evidence="3">The sequence shown here is derived from an EMBL/GenBank/DDBJ whole genome shotgun (WGS) entry which is preliminary data.</text>
</comment>
<sequence>MLCKNCGEDNSLGRTRCLICSASLEDESKEQSSTQTDVSKEAQKKSSPTESMGSWVGVITAIVAFQSAVPYIFTPKIDGSFDYIQMICAGIAGALGGFVGKVIGSKFN</sequence>
<dbReference type="RefSeq" id="WP_400883333.1">
    <property type="nucleotide sequence ID" value="NZ_JBIWXY010000002.1"/>
</dbReference>
<organism evidence="3 4">
    <name type="scientific">Methylobacillus methanolivorans</name>
    <dbReference type="NCBI Taxonomy" id="1848927"/>
    <lineage>
        <taxon>Bacteria</taxon>
        <taxon>Pseudomonadati</taxon>
        <taxon>Pseudomonadota</taxon>
        <taxon>Betaproteobacteria</taxon>
        <taxon>Nitrosomonadales</taxon>
        <taxon>Methylophilaceae</taxon>
        <taxon>Methylobacillus</taxon>
    </lineage>
</organism>
<keyword evidence="2" id="KW-0472">Membrane</keyword>
<reference evidence="3 4" key="1">
    <citation type="submission" date="2024-11" db="EMBL/GenBank/DDBJ databases">
        <authorList>
            <person name="Kaparullina E.N."/>
            <person name="Delegan Y.A."/>
            <person name="Doronina N.V."/>
        </authorList>
    </citation>
    <scope>NUCLEOTIDE SEQUENCE [LARGE SCALE GENOMIC DNA]</scope>
    <source>
        <strain evidence="3 4">7sh_L</strain>
    </source>
</reference>
<evidence type="ECO:0000256" key="2">
    <source>
        <dbReference type="SAM" id="Phobius"/>
    </source>
</evidence>
<evidence type="ECO:0000256" key="1">
    <source>
        <dbReference type="SAM" id="MobiDB-lite"/>
    </source>
</evidence>
<name>A0ABW8GNL1_9PROT</name>
<keyword evidence="4" id="KW-1185">Reference proteome</keyword>
<protein>
    <recommendedName>
        <fullName evidence="5">Zinc ribbon domain-containing protein</fullName>
    </recommendedName>
</protein>